<protein>
    <submittedName>
        <fullName evidence="2">Uncharacterized protein</fullName>
    </submittedName>
</protein>
<feature type="transmembrane region" description="Helical" evidence="1">
    <location>
        <begin position="37"/>
        <end position="58"/>
    </location>
</feature>
<dbReference type="EMBL" id="QLMJ01000003">
    <property type="protein sequence ID" value="RAK40554.1"/>
    <property type="molecule type" value="Genomic_DNA"/>
</dbReference>
<evidence type="ECO:0000313" key="3">
    <source>
        <dbReference type="Proteomes" id="UP000249341"/>
    </source>
</evidence>
<dbReference type="AlphaFoldDB" id="A0A327ZII1"/>
<proteinExistence type="predicted"/>
<evidence type="ECO:0000313" key="2">
    <source>
        <dbReference type="EMBL" id="RAK40554.1"/>
    </source>
</evidence>
<keyword evidence="1" id="KW-1133">Transmembrane helix</keyword>
<comment type="caution">
    <text evidence="2">The sequence shown here is derived from an EMBL/GenBank/DDBJ whole genome shotgun (WGS) entry which is preliminary data.</text>
</comment>
<dbReference type="Proteomes" id="UP000249341">
    <property type="component" value="Unassembled WGS sequence"/>
</dbReference>
<gene>
    <name evidence="2" type="ORF">B0I29_103592</name>
</gene>
<name>A0A327ZII1_9ACTN</name>
<keyword evidence="1" id="KW-0472">Membrane</keyword>
<dbReference type="RefSeq" id="WP_111648559.1">
    <property type="nucleotide sequence ID" value="NZ_JACHWI010000004.1"/>
</dbReference>
<organism evidence="2 3">
    <name type="scientific">Actinoplanes lutulentus</name>
    <dbReference type="NCBI Taxonomy" id="1287878"/>
    <lineage>
        <taxon>Bacteria</taxon>
        <taxon>Bacillati</taxon>
        <taxon>Actinomycetota</taxon>
        <taxon>Actinomycetes</taxon>
        <taxon>Micromonosporales</taxon>
        <taxon>Micromonosporaceae</taxon>
        <taxon>Actinoplanes</taxon>
    </lineage>
</organism>
<sequence>MTDMLDELLADLRESAVREIRPPGAAAARRTVRRRRVTGAVAVGCAVLVAIVGGFSLIRGPAAAPVLPAVSPTASPAPSFSAAERLARVAYQRIRTDQPALEQVGPVQPIDIQKRVYLTRLTLTVACAGTGQFTLVVTGDVSGDRNNTFKDKELVRVKVPCSADPSPITRKINANTLPELTFELEGTKSAVEKAGYAFRLTGDGDAPLAPDDETASVDKALGVNFEAPTTVRAGGGAPEDEPFDGKFHLGGQDAEFPADERYTLALACRGEGTYALQIRRGGTGKILAEHSVQCSWPPRRKNFEVPGALGKNVEFWSRYEAPPSEVAETGWALHIR</sequence>
<evidence type="ECO:0000256" key="1">
    <source>
        <dbReference type="SAM" id="Phobius"/>
    </source>
</evidence>
<accession>A0A327ZII1</accession>
<keyword evidence="1" id="KW-0812">Transmembrane</keyword>
<keyword evidence="3" id="KW-1185">Reference proteome</keyword>
<reference evidence="2 3" key="1">
    <citation type="submission" date="2018-06" db="EMBL/GenBank/DDBJ databases">
        <title>Genomic Encyclopedia of Type Strains, Phase III (KMG-III): the genomes of soil and plant-associated and newly described type strains.</title>
        <authorList>
            <person name="Whitman W."/>
        </authorList>
    </citation>
    <scope>NUCLEOTIDE SEQUENCE [LARGE SCALE GENOMIC DNA]</scope>
    <source>
        <strain evidence="2 3">CGMCC 4.7090</strain>
    </source>
</reference>
<dbReference type="OrthoDB" id="3298745at2"/>